<reference evidence="1 2" key="2">
    <citation type="submission" date="2020-06" db="EMBL/GenBank/DDBJ databases">
        <title>Complete Genome Sequence of Clostridium muelleri sp. nov. P21T, an Acid-Alcohol Producing Acetogen Isolated from Old Hay.</title>
        <authorList>
            <person name="Duncan K.E."/>
            <person name="Tanner R.S."/>
        </authorList>
    </citation>
    <scope>NUCLEOTIDE SEQUENCE [LARGE SCALE GENOMIC DNA]</scope>
    <source>
        <strain evidence="1 2">P21</strain>
    </source>
</reference>
<dbReference type="EMBL" id="JABBNI010000067">
    <property type="protein sequence ID" value="NMM65863.1"/>
    <property type="molecule type" value="Genomic_DNA"/>
</dbReference>
<evidence type="ECO:0000313" key="2">
    <source>
        <dbReference type="Proteomes" id="UP000537131"/>
    </source>
</evidence>
<dbReference type="RefSeq" id="WP_169300450.1">
    <property type="nucleotide sequence ID" value="NZ_JABBNI010000067.1"/>
</dbReference>
<organism evidence="1 2">
    <name type="scientific">Clostridium muellerianum</name>
    <dbReference type="NCBI Taxonomy" id="2716538"/>
    <lineage>
        <taxon>Bacteria</taxon>
        <taxon>Bacillati</taxon>
        <taxon>Bacillota</taxon>
        <taxon>Clostridia</taxon>
        <taxon>Eubacteriales</taxon>
        <taxon>Clostridiaceae</taxon>
        <taxon>Clostridium</taxon>
    </lineage>
</organism>
<accession>A0A7Y0ELV3</accession>
<proteinExistence type="predicted"/>
<comment type="caution">
    <text evidence="1">The sequence shown here is derived from an EMBL/GenBank/DDBJ whole genome shotgun (WGS) entry which is preliminary data.</text>
</comment>
<dbReference type="Proteomes" id="UP000537131">
    <property type="component" value="Unassembled WGS sequence"/>
</dbReference>
<protein>
    <submittedName>
        <fullName evidence="1">Uncharacterized protein</fullName>
    </submittedName>
</protein>
<name>A0A7Y0ELV3_9CLOT</name>
<keyword evidence="2" id="KW-1185">Reference proteome</keyword>
<reference evidence="1 2" key="1">
    <citation type="submission" date="2020-04" db="EMBL/GenBank/DDBJ databases">
        <authorList>
            <person name="Doyle D.A."/>
        </authorList>
    </citation>
    <scope>NUCLEOTIDE SEQUENCE [LARGE SCALE GENOMIC DNA]</scope>
    <source>
        <strain evidence="1 2">P21</strain>
    </source>
</reference>
<sequence>MSATLMLNKETEFNQLLKDVTKQVTVQIADADLAILKRSNYKLCFAKKVNDVYTVVWEAYDKYLTKNIFSWTPQYQVFGTNTFESGVKVETNTKVIDVTLGETVVLDENGLLNNPTTGGPETAITFKNEYPVPIHPGINQMAKDSSGIIHSTPIYVAANPIVQGTDELTPKEFVLVWFEQNVETSTMFSNAKSKSQEVNLTNSSAASILYEGGKWKII</sequence>
<evidence type="ECO:0000313" key="1">
    <source>
        <dbReference type="EMBL" id="NMM65863.1"/>
    </source>
</evidence>
<dbReference type="AlphaFoldDB" id="A0A7Y0ELV3"/>
<gene>
    <name evidence="1" type="ORF">HBE96_25125</name>
</gene>